<evidence type="ECO:0000256" key="1">
    <source>
        <dbReference type="SAM" id="Phobius"/>
    </source>
</evidence>
<keyword evidence="1" id="KW-0812">Transmembrane</keyword>
<keyword evidence="1" id="KW-1133">Transmembrane helix</keyword>
<keyword evidence="1" id="KW-0472">Membrane</keyword>
<keyword evidence="2" id="KW-1185">Reference proteome</keyword>
<dbReference type="Proteomes" id="UP000095281">
    <property type="component" value="Unplaced"/>
</dbReference>
<evidence type="ECO:0000313" key="3">
    <source>
        <dbReference type="WBParaSite" id="MhA1_Contig555.frz3.gene12"/>
    </source>
</evidence>
<sequence length="161" mass="18490">MSLAPIPGSGPTTVHNFVVFKVDDGLRNVYKFLCVLQSCAIIIKDNEKMSLFKDNDGFNLKGDLLKGYCENNILPNAREVLNYAKLSYKFGKFYIYKGVIFLIIGKSLIIVEVGFNFFQVPNIERFRSRQFQNSDGPRFWNLVTGTVPVTGITMWTRYFNY</sequence>
<evidence type="ECO:0000313" key="2">
    <source>
        <dbReference type="Proteomes" id="UP000095281"/>
    </source>
</evidence>
<proteinExistence type="predicted"/>
<dbReference type="AlphaFoldDB" id="A0A1I8BSE0"/>
<dbReference type="WBParaSite" id="MhA1_Contig555.frz3.gene12">
    <property type="protein sequence ID" value="MhA1_Contig555.frz3.gene12"/>
    <property type="gene ID" value="MhA1_Contig555.frz3.gene12"/>
</dbReference>
<accession>A0A1I8BSE0</accession>
<reference evidence="3" key="1">
    <citation type="submission" date="2016-11" db="UniProtKB">
        <authorList>
            <consortium name="WormBaseParasite"/>
        </authorList>
    </citation>
    <scope>IDENTIFICATION</scope>
</reference>
<feature type="transmembrane region" description="Helical" evidence="1">
    <location>
        <begin position="139"/>
        <end position="158"/>
    </location>
</feature>
<feature type="transmembrane region" description="Helical" evidence="1">
    <location>
        <begin position="94"/>
        <end position="118"/>
    </location>
</feature>
<organism evidence="2 3">
    <name type="scientific">Meloidogyne hapla</name>
    <name type="common">Root-knot nematode worm</name>
    <dbReference type="NCBI Taxonomy" id="6305"/>
    <lineage>
        <taxon>Eukaryota</taxon>
        <taxon>Metazoa</taxon>
        <taxon>Ecdysozoa</taxon>
        <taxon>Nematoda</taxon>
        <taxon>Chromadorea</taxon>
        <taxon>Rhabditida</taxon>
        <taxon>Tylenchina</taxon>
        <taxon>Tylenchomorpha</taxon>
        <taxon>Tylenchoidea</taxon>
        <taxon>Meloidogynidae</taxon>
        <taxon>Meloidogyninae</taxon>
        <taxon>Meloidogyne</taxon>
    </lineage>
</organism>
<protein>
    <submittedName>
        <fullName evidence="3">Uncharacterized protein</fullName>
    </submittedName>
</protein>
<name>A0A1I8BSE0_MELHA</name>